<evidence type="ECO:0000313" key="5">
    <source>
        <dbReference type="EMBL" id="KAK3194978.1"/>
    </source>
</evidence>
<evidence type="ECO:0000256" key="4">
    <source>
        <dbReference type="RuleBase" id="RU363099"/>
    </source>
</evidence>
<dbReference type="InterPro" id="IPR004265">
    <property type="entry name" value="Dirigent"/>
</dbReference>
<comment type="function">
    <text evidence="4">Dirigent proteins impart stereoselectivity on the phenoxy radical-coupling reaction, yielding optically active lignans from two molecules of coniferyl alcohol in the biosynthesis of lignans, flavonolignans, and alkaloids and thus plays a central role in plant secondary metabolism.</text>
</comment>
<proteinExistence type="inferred from homology"/>
<dbReference type="GO" id="GO:0048046">
    <property type="term" value="C:apoplast"/>
    <property type="evidence" value="ECO:0007669"/>
    <property type="project" value="UniProtKB-SubCell"/>
</dbReference>
<dbReference type="PANTHER" id="PTHR21495">
    <property type="entry name" value="NUCLEOPORIN-RELATED"/>
    <property type="match status" value="1"/>
</dbReference>
<dbReference type="Pfam" id="PF03018">
    <property type="entry name" value="Dirigent"/>
    <property type="match status" value="1"/>
</dbReference>
<keyword evidence="3 4" id="KW-0964">Secreted</keyword>
<dbReference type="Proteomes" id="UP001281410">
    <property type="component" value="Unassembled WGS sequence"/>
</dbReference>
<name>A0AAD9ZYW1_9ROSI</name>
<comment type="similarity">
    <text evidence="1 4">Belongs to the plant dirigent protein family.</text>
</comment>
<evidence type="ECO:0000256" key="2">
    <source>
        <dbReference type="ARBA" id="ARBA00011738"/>
    </source>
</evidence>
<reference evidence="5" key="1">
    <citation type="journal article" date="2023" name="Plant J.">
        <title>Genome sequences and population genomics provide insights into the demographic history, inbreeding, and mutation load of two 'living fossil' tree species of Dipteronia.</title>
        <authorList>
            <person name="Feng Y."/>
            <person name="Comes H.P."/>
            <person name="Chen J."/>
            <person name="Zhu S."/>
            <person name="Lu R."/>
            <person name="Zhang X."/>
            <person name="Li P."/>
            <person name="Qiu J."/>
            <person name="Olsen K.M."/>
            <person name="Qiu Y."/>
        </authorList>
    </citation>
    <scope>NUCLEOTIDE SEQUENCE</scope>
    <source>
        <strain evidence="5">NBL</strain>
    </source>
</reference>
<protein>
    <recommendedName>
        <fullName evidence="4">Dirigent protein</fullName>
    </recommendedName>
</protein>
<dbReference type="EMBL" id="JANJYJ010000008">
    <property type="protein sequence ID" value="KAK3194978.1"/>
    <property type="molecule type" value="Genomic_DNA"/>
</dbReference>
<dbReference type="InterPro" id="IPR044859">
    <property type="entry name" value="Allene_oxi_cyc_Dirigent"/>
</dbReference>
<evidence type="ECO:0000313" key="6">
    <source>
        <dbReference type="Proteomes" id="UP001281410"/>
    </source>
</evidence>
<gene>
    <name evidence="5" type="ORF">Dsin_026288</name>
</gene>
<organism evidence="5 6">
    <name type="scientific">Dipteronia sinensis</name>
    <dbReference type="NCBI Taxonomy" id="43782"/>
    <lineage>
        <taxon>Eukaryota</taxon>
        <taxon>Viridiplantae</taxon>
        <taxon>Streptophyta</taxon>
        <taxon>Embryophyta</taxon>
        <taxon>Tracheophyta</taxon>
        <taxon>Spermatophyta</taxon>
        <taxon>Magnoliopsida</taxon>
        <taxon>eudicotyledons</taxon>
        <taxon>Gunneridae</taxon>
        <taxon>Pentapetalae</taxon>
        <taxon>rosids</taxon>
        <taxon>malvids</taxon>
        <taxon>Sapindales</taxon>
        <taxon>Sapindaceae</taxon>
        <taxon>Hippocastanoideae</taxon>
        <taxon>Acereae</taxon>
        <taxon>Dipteronia</taxon>
    </lineage>
</organism>
<evidence type="ECO:0000256" key="3">
    <source>
        <dbReference type="ARBA" id="ARBA00022525"/>
    </source>
</evidence>
<dbReference type="AlphaFoldDB" id="A0AAD9ZYW1"/>
<keyword evidence="6" id="KW-1185">Reference proteome</keyword>
<sequence length="276" mass="30786">MDGGGSLQFSDWFQEECCDFNGENSSMREEFGSHATEAGDGLEVENLVDRRREQNRRGFFVYYTAIKPVRSLPLLKANKLAMQLVQARSVMLWSLTVFMFSIILLQHYHYSLRSHYQLLSEKETTLHFFLHDTPGGPNPSAVRIIQSNAGLAANSTALTPFGTMWVVDDPLTVGPEPSSTVIGNCRGVYVSAGQSELMLVAYLDFGFTAGEFSGSSISMLSRNPVREVEREFAVVGGQGKLRMARGYAKLKCIFYNESNGDSIVEYTVIMRHFITS</sequence>
<keyword evidence="4" id="KW-0052">Apoplast</keyword>
<dbReference type="GO" id="GO:0009699">
    <property type="term" value="P:phenylpropanoid biosynthetic process"/>
    <property type="evidence" value="ECO:0007669"/>
    <property type="project" value="UniProtKB-ARBA"/>
</dbReference>
<comment type="subcellular location">
    <subcellularLocation>
        <location evidence="4">Secreted</location>
        <location evidence="4">Extracellular space</location>
        <location evidence="4">Apoplast</location>
    </subcellularLocation>
</comment>
<evidence type="ECO:0000256" key="1">
    <source>
        <dbReference type="ARBA" id="ARBA00010746"/>
    </source>
</evidence>
<accession>A0AAD9ZYW1</accession>
<comment type="subunit">
    <text evidence="2 4">Homodimer.</text>
</comment>
<comment type="caution">
    <text evidence="5">The sequence shown here is derived from an EMBL/GenBank/DDBJ whole genome shotgun (WGS) entry which is preliminary data.</text>
</comment>
<dbReference type="Gene3D" id="2.40.480.10">
    <property type="entry name" value="Allene oxide cyclase-like"/>
    <property type="match status" value="1"/>
</dbReference>